<dbReference type="SUPFAM" id="SSF49899">
    <property type="entry name" value="Concanavalin A-like lectins/glucanases"/>
    <property type="match status" value="1"/>
</dbReference>
<dbReference type="PROSITE" id="PS51762">
    <property type="entry name" value="GH16_2"/>
    <property type="match status" value="1"/>
</dbReference>
<name>G9IS29_9BACT</name>
<dbReference type="InterPro" id="IPR026444">
    <property type="entry name" value="Secre_tail"/>
</dbReference>
<reference evidence="3" key="1">
    <citation type="submission" date="2011-09" db="EMBL/GenBank/DDBJ databases">
        <title>High throughput functional metagenomic screening for glycosyl hydrolases in a passive mining bioremediation site.</title>
        <authorList>
            <person name="Mewis K."/>
            <person name="Konwar K."/>
            <person name="Howes C.G."/>
            <person name="Taupp M."/>
            <person name="Baldwin S.A."/>
            <person name="Hallam S.J."/>
        </authorList>
    </citation>
    <scope>NUCLEOTIDE SEQUENCE</scope>
</reference>
<dbReference type="NCBIfam" id="TIGR04183">
    <property type="entry name" value="Por_Secre_tail"/>
    <property type="match status" value="1"/>
</dbReference>
<dbReference type="GO" id="GO:0004553">
    <property type="term" value="F:hydrolase activity, hydrolyzing O-glycosyl compounds"/>
    <property type="evidence" value="ECO:0007669"/>
    <property type="project" value="InterPro"/>
</dbReference>
<dbReference type="CDD" id="cd08023">
    <property type="entry name" value="GH16_laminarinase_like"/>
    <property type="match status" value="1"/>
</dbReference>
<proteinExistence type="inferred from homology"/>
<organism evidence="3">
    <name type="scientific">uncultured bacterium D1_14</name>
    <dbReference type="NCBI Taxonomy" id="1112289"/>
    <lineage>
        <taxon>Bacteria</taxon>
        <taxon>environmental samples</taxon>
    </lineage>
</organism>
<dbReference type="Pfam" id="PF00722">
    <property type="entry name" value="Glyco_hydro_16"/>
    <property type="match status" value="1"/>
</dbReference>
<dbReference type="Gene3D" id="2.60.120.200">
    <property type="match status" value="1"/>
</dbReference>
<sequence length="363" mass="41219">MLKKKIKIALSIVILGVGINLKTLSQVPEGYNLVWADEFNDARSLDGKPALRPDKGFWWYETGGNGWGNNELQYYVPGTTFYNDTLAAISDGKLSIKALKKKYYGMEYVSVRMNTTESWTYGYFEARAKLPGGKGVWPAFWMMPKNFQSWPLDGEIDIMEYVGYDPNVVHASVHTESYNHKIGTQKTSTKKVENAETEYHVYGLDWSETRIRAYVDGELYFTFSNDGTGNKKTWPFNAPFYLKLNLAIGGDWGGAMGVDTQIFPATYEIDYVRVYQKGTDLANVRDETSSTVNFNYVGNRLLVDFAKQEMHNLLVTDIQGRILTSFSTTDATAEIDCSYWAKGIYLLSVSSGKQHRNWKFVNL</sequence>
<dbReference type="InterPro" id="IPR050546">
    <property type="entry name" value="Glycosyl_Hydrlase_16"/>
</dbReference>
<evidence type="ECO:0000259" key="2">
    <source>
        <dbReference type="PROSITE" id="PS51762"/>
    </source>
</evidence>
<dbReference type="EMBL" id="JN695671">
    <property type="protein sequence ID" value="AEW47952.1"/>
    <property type="molecule type" value="Genomic_DNA"/>
</dbReference>
<accession>G9IS29</accession>
<comment type="similarity">
    <text evidence="1">Belongs to the glycosyl hydrolase 16 family.</text>
</comment>
<dbReference type="AlphaFoldDB" id="G9IS29"/>
<feature type="domain" description="GH16" evidence="2">
    <location>
        <begin position="22"/>
        <end position="280"/>
    </location>
</feature>
<protein>
    <submittedName>
        <fullName evidence="3">GHF16 protein</fullName>
    </submittedName>
</protein>
<dbReference type="GO" id="GO:0005975">
    <property type="term" value="P:carbohydrate metabolic process"/>
    <property type="evidence" value="ECO:0007669"/>
    <property type="project" value="InterPro"/>
</dbReference>
<dbReference type="InterPro" id="IPR000757">
    <property type="entry name" value="Beta-glucanase-like"/>
</dbReference>
<evidence type="ECO:0000256" key="1">
    <source>
        <dbReference type="ARBA" id="ARBA00006865"/>
    </source>
</evidence>
<dbReference type="PANTHER" id="PTHR10963:SF55">
    <property type="entry name" value="GLYCOSIDE HYDROLASE FAMILY 16 PROTEIN"/>
    <property type="match status" value="1"/>
</dbReference>
<dbReference type="InterPro" id="IPR013320">
    <property type="entry name" value="ConA-like_dom_sf"/>
</dbReference>
<evidence type="ECO:0000313" key="3">
    <source>
        <dbReference type="EMBL" id="AEW47952.1"/>
    </source>
</evidence>
<dbReference type="PANTHER" id="PTHR10963">
    <property type="entry name" value="GLYCOSYL HYDROLASE-RELATED"/>
    <property type="match status" value="1"/>
</dbReference>